<gene>
    <name evidence="1" type="ORF">SDC9_81689</name>
</gene>
<comment type="caution">
    <text evidence="1">The sequence shown here is derived from an EMBL/GenBank/DDBJ whole genome shotgun (WGS) entry which is preliminary data.</text>
</comment>
<protein>
    <submittedName>
        <fullName evidence="1">Uncharacterized protein</fullName>
    </submittedName>
</protein>
<sequence length="213" mass="24043">MAFNKKTHKIINGLALSAMLLLSVLCYTLYRDNQLFKPQYKEYSAYFWQDPNAVLEGIDIYLDRGEMSDAAYLIEAVANLENDINRLQTVYCTSAKMKLRQSVSRSSNLTFTENDVNAWAINCSQIADGLGHFCDAMQVIVSSGKTPNNDELVRDYMKNARAQLLLVTSSLSQIDLDTQNDKGQDSVLNNYLLLFKSFGEFSSSLEQALTWNT</sequence>
<accession>A0A644Z3H8</accession>
<dbReference type="EMBL" id="VSSQ01007178">
    <property type="protein sequence ID" value="MPM35099.1"/>
    <property type="molecule type" value="Genomic_DNA"/>
</dbReference>
<dbReference type="AlphaFoldDB" id="A0A644Z3H8"/>
<reference evidence="1" key="1">
    <citation type="submission" date="2019-08" db="EMBL/GenBank/DDBJ databases">
        <authorList>
            <person name="Kucharzyk K."/>
            <person name="Murdoch R.W."/>
            <person name="Higgins S."/>
            <person name="Loffler F."/>
        </authorList>
    </citation>
    <scope>NUCLEOTIDE SEQUENCE</scope>
</reference>
<organism evidence="1">
    <name type="scientific">bioreactor metagenome</name>
    <dbReference type="NCBI Taxonomy" id="1076179"/>
    <lineage>
        <taxon>unclassified sequences</taxon>
        <taxon>metagenomes</taxon>
        <taxon>ecological metagenomes</taxon>
    </lineage>
</organism>
<proteinExistence type="predicted"/>
<name>A0A644Z3H8_9ZZZZ</name>
<evidence type="ECO:0000313" key="1">
    <source>
        <dbReference type="EMBL" id="MPM35099.1"/>
    </source>
</evidence>